<feature type="signal peptide" evidence="1">
    <location>
        <begin position="1"/>
        <end position="17"/>
    </location>
</feature>
<protein>
    <submittedName>
        <fullName evidence="2">Uncharacterized protein</fullName>
    </submittedName>
</protein>
<dbReference type="Proteomes" id="UP001239782">
    <property type="component" value="Chromosome"/>
</dbReference>
<proteinExistence type="predicted"/>
<evidence type="ECO:0000313" key="3">
    <source>
        <dbReference type="Proteomes" id="UP001239782"/>
    </source>
</evidence>
<feature type="chain" id="PRO_5041384691" evidence="1">
    <location>
        <begin position="18"/>
        <end position="177"/>
    </location>
</feature>
<dbReference type="AlphaFoldDB" id="A0AA51RWH5"/>
<dbReference type="KEGG" id="plei:Q9312_07690"/>
<reference evidence="2 3" key="1">
    <citation type="submission" date="2023-08" db="EMBL/GenBank/DDBJ databases">
        <title>Pleionea litopenaei sp. nov., isolated from stomach of juvenile Litopenaeus vannamei.</title>
        <authorList>
            <person name="Rho A.M."/>
            <person name="Hwang C.Y."/>
        </authorList>
    </citation>
    <scope>NUCLEOTIDE SEQUENCE [LARGE SCALE GENOMIC DNA]</scope>
    <source>
        <strain evidence="2 3">HL-JVS1</strain>
    </source>
</reference>
<keyword evidence="3" id="KW-1185">Reference proteome</keyword>
<name>A0AA51RWH5_9GAMM</name>
<gene>
    <name evidence="2" type="ORF">Q9312_07690</name>
</gene>
<sequence length="177" mass="20446">MNRILMLLMALPILLSADQPPDWKSFVIHSENREWSAHVYPDKLSNEPWKENWTLEVFKGLYLSPPDPSVKPIWTSQYNPSGYSGGYLSNDGSTFAYVEYWYYPYNPVVKIYKEQCRIVKNGTFFNVEGGLKKTASHTLWLKMNGKVEFLSIESLLYLQIETVKGLRKVAATCGEHR</sequence>
<evidence type="ECO:0000256" key="1">
    <source>
        <dbReference type="SAM" id="SignalP"/>
    </source>
</evidence>
<evidence type="ECO:0000313" key="2">
    <source>
        <dbReference type="EMBL" id="WMS88790.1"/>
    </source>
</evidence>
<dbReference type="EMBL" id="CP133548">
    <property type="protein sequence ID" value="WMS88790.1"/>
    <property type="molecule type" value="Genomic_DNA"/>
</dbReference>
<organism evidence="2 3">
    <name type="scientific">Pleionea litopenaei</name>
    <dbReference type="NCBI Taxonomy" id="3070815"/>
    <lineage>
        <taxon>Bacteria</taxon>
        <taxon>Pseudomonadati</taxon>
        <taxon>Pseudomonadota</taxon>
        <taxon>Gammaproteobacteria</taxon>
        <taxon>Oceanospirillales</taxon>
        <taxon>Pleioneaceae</taxon>
        <taxon>Pleionea</taxon>
    </lineage>
</organism>
<accession>A0AA51RWH5</accession>
<keyword evidence="1" id="KW-0732">Signal</keyword>
<dbReference type="RefSeq" id="WP_309204013.1">
    <property type="nucleotide sequence ID" value="NZ_CP133548.1"/>
</dbReference>